<evidence type="ECO:0000256" key="7">
    <source>
        <dbReference type="ARBA" id="ARBA00023224"/>
    </source>
</evidence>
<keyword evidence="5 10" id="KW-1133">Transmembrane helix</keyword>
<evidence type="ECO:0000256" key="9">
    <source>
        <dbReference type="PROSITE-ProRule" id="PRU00284"/>
    </source>
</evidence>
<evidence type="ECO:0000256" key="5">
    <source>
        <dbReference type="ARBA" id="ARBA00022989"/>
    </source>
</evidence>
<dbReference type="Gene3D" id="3.30.450.20">
    <property type="entry name" value="PAS domain"/>
    <property type="match status" value="1"/>
</dbReference>
<dbReference type="InterPro" id="IPR029151">
    <property type="entry name" value="Sensor-like_sf"/>
</dbReference>
<comment type="similarity">
    <text evidence="8">Belongs to the methyl-accepting chemotaxis (MCP) protein family.</text>
</comment>
<evidence type="ECO:0000259" key="11">
    <source>
        <dbReference type="PROSITE" id="PS50111"/>
    </source>
</evidence>
<keyword evidence="3" id="KW-0145">Chemotaxis</keyword>
<evidence type="ECO:0000313" key="13">
    <source>
        <dbReference type="EMBL" id="TCP97618.1"/>
    </source>
</evidence>
<keyword evidence="6 10" id="KW-0472">Membrane</keyword>
<dbReference type="InterPro" id="IPR003660">
    <property type="entry name" value="HAMP_dom"/>
</dbReference>
<dbReference type="SMART" id="SM00283">
    <property type="entry name" value="MA"/>
    <property type="match status" value="1"/>
</dbReference>
<dbReference type="PROSITE" id="PS50885">
    <property type="entry name" value="HAMP"/>
    <property type="match status" value="1"/>
</dbReference>
<dbReference type="RefSeq" id="WP_132849469.1">
    <property type="nucleotide sequence ID" value="NZ_CP058648.1"/>
</dbReference>
<keyword evidence="2" id="KW-1003">Cell membrane</keyword>
<dbReference type="Pfam" id="PF02743">
    <property type="entry name" value="dCache_1"/>
    <property type="match status" value="1"/>
</dbReference>
<dbReference type="GO" id="GO:0007165">
    <property type="term" value="P:signal transduction"/>
    <property type="evidence" value="ECO:0007669"/>
    <property type="project" value="UniProtKB-KW"/>
</dbReference>
<dbReference type="GO" id="GO:0006935">
    <property type="term" value="P:chemotaxis"/>
    <property type="evidence" value="ECO:0007669"/>
    <property type="project" value="UniProtKB-KW"/>
</dbReference>
<feature type="transmembrane region" description="Helical" evidence="10">
    <location>
        <begin position="9"/>
        <end position="28"/>
    </location>
</feature>
<dbReference type="Proteomes" id="UP000295504">
    <property type="component" value="Unassembled WGS sequence"/>
</dbReference>
<reference evidence="13 14" key="1">
    <citation type="submission" date="2019-03" db="EMBL/GenBank/DDBJ databases">
        <title>Genomic Encyclopedia of Type Strains, Phase IV (KMG-IV): sequencing the most valuable type-strain genomes for metagenomic binning, comparative biology and taxonomic classification.</title>
        <authorList>
            <person name="Goeker M."/>
        </authorList>
    </citation>
    <scope>NUCLEOTIDE SEQUENCE [LARGE SCALE GENOMIC DNA]</scope>
    <source>
        <strain evidence="13 14">DSM 100013</strain>
    </source>
</reference>
<dbReference type="Gene3D" id="1.10.8.500">
    <property type="entry name" value="HAMP domain in histidine kinase"/>
    <property type="match status" value="1"/>
</dbReference>
<protein>
    <submittedName>
        <fullName evidence="13">Methyl-accepting chemotaxis sensory transducer with Cache sensor</fullName>
    </submittedName>
</protein>
<keyword evidence="14" id="KW-1185">Reference proteome</keyword>
<dbReference type="OrthoDB" id="597657at2"/>
<evidence type="ECO:0000256" key="10">
    <source>
        <dbReference type="SAM" id="Phobius"/>
    </source>
</evidence>
<name>A0A4R2TK06_9FIRM</name>
<keyword evidence="7 9" id="KW-0807">Transducer</keyword>
<dbReference type="PANTHER" id="PTHR32089">
    <property type="entry name" value="METHYL-ACCEPTING CHEMOTAXIS PROTEIN MCPB"/>
    <property type="match status" value="1"/>
</dbReference>
<dbReference type="SMART" id="SM00304">
    <property type="entry name" value="HAMP"/>
    <property type="match status" value="1"/>
</dbReference>
<evidence type="ECO:0000256" key="4">
    <source>
        <dbReference type="ARBA" id="ARBA00022692"/>
    </source>
</evidence>
<evidence type="ECO:0000256" key="3">
    <source>
        <dbReference type="ARBA" id="ARBA00022500"/>
    </source>
</evidence>
<dbReference type="CDD" id="cd12912">
    <property type="entry name" value="PDC2_MCP_like"/>
    <property type="match status" value="1"/>
</dbReference>
<accession>A0A4R2TK06</accession>
<evidence type="ECO:0000256" key="8">
    <source>
        <dbReference type="ARBA" id="ARBA00029447"/>
    </source>
</evidence>
<dbReference type="PANTHER" id="PTHR32089:SF112">
    <property type="entry name" value="LYSOZYME-LIKE PROTEIN-RELATED"/>
    <property type="match status" value="1"/>
</dbReference>
<proteinExistence type="inferred from homology"/>
<dbReference type="Gene3D" id="1.10.287.950">
    <property type="entry name" value="Methyl-accepting chemotaxis protein"/>
    <property type="match status" value="1"/>
</dbReference>
<dbReference type="SUPFAM" id="SSF58104">
    <property type="entry name" value="Methyl-accepting chemotaxis protein (MCP) signaling domain"/>
    <property type="match status" value="1"/>
</dbReference>
<dbReference type="InterPro" id="IPR004089">
    <property type="entry name" value="MCPsignal_dom"/>
</dbReference>
<dbReference type="Pfam" id="PF00015">
    <property type="entry name" value="MCPsignal"/>
    <property type="match status" value="1"/>
</dbReference>
<evidence type="ECO:0000256" key="2">
    <source>
        <dbReference type="ARBA" id="ARBA00022475"/>
    </source>
</evidence>
<comment type="subcellular location">
    <subcellularLocation>
        <location evidence="1">Cell membrane</location>
        <topology evidence="1">Multi-pass membrane protein</topology>
    </subcellularLocation>
</comment>
<evidence type="ECO:0000313" key="14">
    <source>
        <dbReference type="Proteomes" id="UP000295504"/>
    </source>
</evidence>
<feature type="transmembrane region" description="Helical" evidence="10">
    <location>
        <begin position="280"/>
        <end position="307"/>
    </location>
</feature>
<dbReference type="PROSITE" id="PS50111">
    <property type="entry name" value="CHEMOTAXIS_TRANSDUC_2"/>
    <property type="match status" value="1"/>
</dbReference>
<dbReference type="SUPFAM" id="SSF103190">
    <property type="entry name" value="Sensory domain-like"/>
    <property type="match status" value="1"/>
</dbReference>
<evidence type="ECO:0000256" key="6">
    <source>
        <dbReference type="ARBA" id="ARBA00023136"/>
    </source>
</evidence>
<dbReference type="GO" id="GO:0005886">
    <property type="term" value="C:plasma membrane"/>
    <property type="evidence" value="ECO:0007669"/>
    <property type="project" value="UniProtKB-SubCell"/>
</dbReference>
<feature type="domain" description="HAMP" evidence="12">
    <location>
        <begin position="300"/>
        <end position="355"/>
    </location>
</feature>
<evidence type="ECO:0000256" key="1">
    <source>
        <dbReference type="ARBA" id="ARBA00004651"/>
    </source>
</evidence>
<keyword evidence="4 10" id="KW-0812">Transmembrane</keyword>
<gene>
    <name evidence="13" type="ORF">EDD79_104524</name>
</gene>
<sequence>MKSVKTKLIAYFSIIILLGSMSIGILSLQRASRALTNEAETALKSIAEEGSKLTASRIETQMRTLEMIAGRLDIQGMDLDTQLPILNMQQQRTNFLSLGIVQPDGTTYYNDGTVEQLGDRDYIKRAFNGEKNVSDLLHEGNSIFLMYSAPVEKDGKIVGVLVGRRDGNALTNVVSTMGYGNSGYAYMINSKGIVVGHPNKDLVINKFDPIEQSKVDQSVAPVANLFTKILNEKYGVQDYSFNGNDLYAGYAPVNGSDWYIVITANQSEVLRAIPLLRNGITLTVLAILLISIVATYMVGVSIVNPIIKIKEKANKLAQLDITENVEQKLLEGKDEIGDLARSLQIVTDSFRGIISEIRNTADQVAASSEELTASSQQSTVATDEVSRTIEEIARGASSQAKSTEEGTFKAIELGTIIEKDQNFLKNLNNASQSVTDVVSEGLREIEKLAKISDESNKETQEVYKGIVRTNESADRIGQASNVIATIAAQTNLLALNAAIEAARAGEHGKGFSVVAEEIRKLAEQSTESTKTIDYVVQELQMNSKSAVAIMEKVSEILKEQTESVQNSKIKYLAIADAIKEAELAVTQLNVSGKEIEKMKGEILETIQHLASIAEENSASTQEVSSSMEEQSASMEEISSASEGLSELAVNLQSVIMRFKV</sequence>
<dbReference type="InterPro" id="IPR033479">
    <property type="entry name" value="dCache_1"/>
</dbReference>
<organism evidence="13 14">
    <name type="scientific">Serpentinicella alkaliphila</name>
    <dbReference type="NCBI Taxonomy" id="1734049"/>
    <lineage>
        <taxon>Bacteria</taxon>
        <taxon>Bacillati</taxon>
        <taxon>Bacillota</taxon>
        <taxon>Clostridia</taxon>
        <taxon>Peptostreptococcales</taxon>
        <taxon>Natronincolaceae</taxon>
        <taxon>Serpentinicella</taxon>
    </lineage>
</organism>
<evidence type="ECO:0000259" key="12">
    <source>
        <dbReference type="PROSITE" id="PS50885"/>
    </source>
</evidence>
<dbReference type="AlphaFoldDB" id="A0A4R2TK06"/>
<dbReference type="CDD" id="cd06225">
    <property type="entry name" value="HAMP"/>
    <property type="match status" value="1"/>
</dbReference>
<comment type="caution">
    <text evidence="13">The sequence shown here is derived from an EMBL/GenBank/DDBJ whole genome shotgun (WGS) entry which is preliminary data.</text>
</comment>
<feature type="domain" description="Methyl-accepting transducer" evidence="11">
    <location>
        <begin position="374"/>
        <end position="624"/>
    </location>
</feature>
<dbReference type="EMBL" id="SLYC01000045">
    <property type="protein sequence ID" value="TCP97618.1"/>
    <property type="molecule type" value="Genomic_DNA"/>
</dbReference>